<feature type="domain" description="Lunapark zinc ribbon" evidence="3">
    <location>
        <begin position="283"/>
        <end position="333"/>
    </location>
</feature>
<feature type="region of interest" description="Disordered" evidence="1">
    <location>
        <begin position="336"/>
        <end position="393"/>
    </location>
</feature>
<dbReference type="PANTHER" id="PTHR22166">
    <property type="entry name" value="ENDOPLASMIC RETICULUM JUNCTION FORMATION PROTEIN LUNAPARK"/>
    <property type="match status" value="1"/>
</dbReference>
<feature type="region of interest" description="Disordered" evidence="1">
    <location>
        <begin position="215"/>
        <end position="260"/>
    </location>
</feature>
<feature type="compositionally biased region" description="Low complexity" evidence="1">
    <location>
        <begin position="360"/>
        <end position="371"/>
    </location>
</feature>
<dbReference type="OrthoDB" id="1725934at2759"/>
<feature type="transmembrane region" description="Helical" evidence="2">
    <location>
        <begin position="107"/>
        <end position="128"/>
    </location>
</feature>
<keyword evidence="2" id="KW-1133">Transmembrane helix</keyword>
<feature type="region of interest" description="Disordered" evidence="1">
    <location>
        <begin position="1"/>
        <end position="27"/>
    </location>
</feature>
<dbReference type="GO" id="GO:0071782">
    <property type="term" value="C:endoplasmic reticulum tubular network"/>
    <property type="evidence" value="ECO:0007669"/>
    <property type="project" value="TreeGrafter"/>
</dbReference>
<dbReference type="Pfam" id="PF10058">
    <property type="entry name" value="Zn_ribbon_10"/>
    <property type="match status" value="1"/>
</dbReference>
<evidence type="ECO:0000313" key="5">
    <source>
        <dbReference type="Proteomes" id="UP000479710"/>
    </source>
</evidence>
<evidence type="ECO:0000256" key="1">
    <source>
        <dbReference type="SAM" id="MobiDB-lite"/>
    </source>
</evidence>
<proteinExistence type="predicted"/>
<gene>
    <name evidence="4" type="ORF">E2562_005751</name>
</gene>
<name>A0A6G1F4J6_9ORYZ</name>
<reference evidence="4 5" key="1">
    <citation type="submission" date="2019-11" db="EMBL/GenBank/DDBJ databases">
        <title>Whole genome sequence of Oryza granulata.</title>
        <authorList>
            <person name="Li W."/>
        </authorList>
    </citation>
    <scope>NUCLEOTIDE SEQUENCE [LARGE SCALE GENOMIC DNA]</scope>
    <source>
        <strain evidence="5">cv. Menghai</strain>
        <tissue evidence="4">Leaf</tissue>
    </source>
</reference>
<dbReference type="PANTHER" id="PTHR22166:SF12">
    <property type="entry name" value="ENDOPLASMIC RETICULUM JUNCTION FORMATION PROTEIN LUNAPARK"/>
    <property type="match status" value="1"/>
</dbReference>
<dbReference type="InterPro" id="IPR019273">
    <property type="entry name" value="Lunapark_Znf"/>
</dbReference>
<dbReference type="AlphaFoldDB" id="A0A6G1F4J6"/>
<feature type="transmembrane region" description="Helical" evidence="2">
    <location>
        <begin position="74"/>
        <end position="95"/>
    </location>
</feature>
<comment type="caution">
    <text evidence="4">The sequence shown here is derived from an EMBL/GenBank/DDBJ whole genome shotgun (WGS) entry which is preliminary data.</text>
</comment>
<keyword evidence="2" id="KW-0812">Transmembrane</keyword>
<evidence type="ECO:0000256" key="2">
    <source>
        <dbReference type="SAM" id="Phobius"/>
    </source>
</evidence>
<dbReference type="EMBL" id="SPHZ02000001">
    <property type="protein sequence ID" value="KAF0931769.1"/>
    <property type="molecule type" value="Genomic_DNA"/>
</dbReference>
<feature type="compositionally biased region" description="Low complexity" evidence="1">
    <location>
        <begin position="1"/>
        <end position="15"/>
    </location>
</feature>
<protein>
    <recommendedName>
        <fullName evidence="3">Lunapark zinc ribbon domain-containing protein</fullName>
    </recommendedName>
</protein>
<organism evidence="4 5">
    <name type="scientific">Oryza meyeriana var. granulata</name>
    <dbReference type="NCBI Taxonomy" id="110450"/>
    <lineage>
        <taxon>Eukaryota</taxon>
        <taxon>Viridiplantae</taxon>
        <taxon>Streptophyta</taxon>
        <taxon>Embryophyta</taxon>
        <taxon>Tracheophyta</taxon>
        <taxon>Spermatophyta</taxon>
        <taxon>Magnoliopsida</taxon>
        <taxon>Liliopsida</taxon>
        <taxon>Poales</taxon>
        <taxon>Poaceae</taxon>
        <taxon>BOP clade</taxon>
        <taxon>Oryzoideae</taxon>
        <taxon>Oryzeae</taxon>
        <taxon>Oryzinae</taxon>
        <taxon>Oryza</taxon>
        <taxon>Oryza meyeriana</taxon>
    </lineage>
</organism>
<dbReference type="GO" id="GO:0071786">
    <property type="term" value="P:endoplasmic reticulum tubular network organization"/>
    <property type="evidence" value="ECO:0007669"/>
    <property type="project" value="InterPro"/>
</dbReference>
<evidence type="ECO:0000259" key="3">
    <source>
        <dbReference type="Pfam" id="PF10058"/>
    </source>
</evidence>
<keyword evidence="2" id="KW-0472">Membrane</keyword>
<sequence length="393" mass="42890">MASSPEAEAAAAAEVTAEEKGKKEGRRSGGVLGRMWRALFGGREDYEKRLQYLSKEEAAVHARMRRRTQFSRRAVRNLIVLSVLAEVVAIVYAIMTTRNEDITWEMRAIRVLPMFVLPAVSSVIYSTVVKVTRMFERKDQKTLEKLRAERKAKIDELKERTNYYLTQQLIQKYDLDPAAKAAAASVLASKLGEETGLKVHVGEEPKLDTTVARSNNVEILPSEGLRNRKQSNARGSQTGGTTAAQTPAQGAESSMTGSSGLETIQSPMVVEHFQGSGASDGGWIAKIAALLVGEDPSQSYALICGNCHMHNGLARKEDYPHITYYCPHCHALNTSKQSMGQHSGSNSGRSTPVAPADGTSASSSVVESEVSNMTTIQELKNEENTEKQEVQAS</sequence>
<evidence type="ECO:0000313" key="4">
    <source>
        <dbReference type="EMBL" id="KAF0931769.1"/>
    </source>
</evidence>
<dbReference type="Proteomes" id="UP000479710">
    <property type="component" value="Unassembled WGS sequence"/>
</dbReference>
<accession>A0A6G1F4J6</accession>
<keyword evidence="5" id="KW-1185">Reference proteome</keyword>
<feature type="compositionally biased region" description="Polar residues" evidence="1">
    <location>
        <begin position="336"/>
        <end position="350"/>
    </location>
</feature>
<dbReference type="InterPro" id="IPR040115">
    <property type="entry name" value="Lnp"/>
</dbReference>
<feature type="compositionally biased region" description="Basic and acidic residues" evidence="1">
    <location>
        <begin position="379"/>
        <end position="393"/>
    </location>
</feature>
<feature type="compositionally biased region" description="Low complexity" evidence="1">
    <location>
        <begin position="235"/>
        <end position="251"/>
    </location>
</feature>